<sequence length="331" mass="36532">MPSKIWLDSGRHSTLEWTALVEVEYNWKSVLCSGCNLLGHCRSQCCTMNSLPVPDPSVPDDVLQPDVEAVPSKVCDMEDLCWAQLGGDHQMLPSGQEMGASTAVLKDHAALIPPTDLISSLVDHHVDENKLECHDKHKSQLAGLHNPDCSQLASPNSIQKAQVWDLADIKDRQGQLLASSSVIAETQSYKKAGPDYESKGVSLDGEQEGLEPGFSIPMQQNEGFWHEAHTMTEDDQENHNDPTLDALRMLLEANATQTYLDTLTPEGRQTPSEVFRHEGRWFVFLSRSEVAYQATIHSPSKQAGSWKQAKSRRKRKSTSSKGSLGKSASQS</sequence>
<dbReference type="Proteomes" id="UP001279734">
    <property type="component" value="Unassembled WGS sequence"/>
</dbReference>
<dbReference type="EMBL" id="BSYO01000029">
    <property type="protein sequence ID" value="GMH25321.1"/>
    <property type="molecule type" value="Genomic_DNA"/>
</dbReference>
<evidence type="ECO:0000313" key="2">
    <source>
        <dbReference type="EMBL" id="GMH25321.1"/>
    </source>
</evidence>
<evidence type="ECO:0000256" key="1">
    <source>
        <dbReference type="SAM" id="MobiDB-lite"/>
    </source>
</evidence>
<name>A0AAD3Y3A0_NEPGR</name>
<protein>
    <submittedName>
        <fullName evidence="2">Uncharacterized protein</fullName>
    </submittedName>
</protein>
<evidence type="ECO:0000313" key="3">
    <source>
        <dbReference type="Proteomes" id="UP001279734"/>
    </source>
</evidence>
<feature type="region of interest" description="Disordered" evidence="1">
    <location>
        <begin position="296"/>
        <end position="331"/>
    </location>
</feature>
<keyword evidence="3" id="KW-1185">Reference proteome</keyword>
<feature type="compositionally biased region" description="Low complexity" evidence="1">
    <location>
        <begin position="319"/>
        <end position="331"/>
    </location>
</feature>
<feature type="compositionally biased region" description="Basic residues" evidence="1">
    <location>
        <begin position="309"/>
        <end position="318"/>
    </location>
</feature>
<organism evidence="2 3">
    <name type="scientific">Nepenthes gracilis</name>
    <name type="common">Slender pitcher plant</name>
    <dbReference type="NCBI Taxonomy" id="150966"/>
    <lineage>
        <taxon>Eukaryota</taxon>
        <taxon>Viridiplantae</taxon>
        <taxon>Streptophyta</taxon>
        <taxon>Embryophyta</taxon>
        <taxon>Tracheophyta</taxon>
        <taxon>Spermatophyta</taxon>
        <taxon>Magnoliopsida</taxon>
        <taxon>eudicotyledons</taxon>
        <taxon>Gunneridae</taxon>
        <taxon>Pentapetalae</taxon>
        <taxon>Caryophyllales</taxon>
        <taxon>Nepenthaceae</taxon>
        <taxon>Nepenthes</taxon>
    </lineage>
</organism>
<dbReference type="AlphaFoldDB" id="A0AAD3Y3A0"/>
<gene>
    <name evidence="2" type="ORF">Nepgr_027164</name>
</gene>
<accession>A0AAD3Y3A0</accession>
<comment type="caution">
    <text evidence="2">The sequence shown here is derived from an EMBL/GenBank/DDBJ whole genome shotgun (WGS) entry which is preliminary data.</text>
</comment>
<reference evidence="2" key="1">
    <citation type="submission" date="2023-05" db="EMBL/GenBank/DDBJ databases">
        <title>Nepenthes gracilis genome sequencing.</title>
        <authorList>
            <person name="Fukushima K."/>
        </authorList>
    </citation>
    <scope>NUCLEOTIDE SEQUENCE</scope>
    <source>
        <strain evidence="2">SING2019-196</strain>
    </source>
</reference>
<proteinExistence type="predicted"/>